<dbReference type="SUPFAM" id="SSF63829">
    <property type="entry name" value="Calcium-dependent phosphotriesterase"/>
    <property type="match status" value="1"/>
</dbReference>
<feature type="non-terminal residue" evidence="1">
    <location>
        <position position="1"/>
    </location>
</feature>
<gene>
    <name evidence="1" type="ORF">S03H2_32765</name>
</gene>
<sequence>EEIDPYFYPEFDLKNRTYIDELRNTDIIHQSNDKVGDELAYISYDSSKRRILIEDKDSNPAIKMSLTSGYLVSGLIASSDCKVAEFYLEDFKDDKTNLIDLIEFYDVKNDYKQVNRSFWFKYGIEKTECFGEGAEEECFNYTTWAEFNTLDEIPHKNITIGLFTKTNILERIEWIPTIEGFEILQWAAWNVTTASYLQLFNVSSEDLFPMGVFFKHDGTKMYVIGSFNGNVYEYDLSTAWNVTTASYLQLFDVSSEGAFSLGVFFKPDGTKMYVTGFLNVYEYDLSTA</sequence>
<proteinExistence type="predicted"/>
<comment type="caution">
    <text evidence="1">The sequence shown here is derived from an EMBL/GenBank/DDBJ whole genome shotgun (WGS) entry which is preliminary data.</text>
</comment>
<protein>
    <submittedName>
        <fullName evidence="1">Uncharacterized protein</fullName>
    </submittedName>
</protein>
<dbReference type="AlphaFoldDB" id="X1HX60"/>
<dbReference type="InterPro" id="IPR015943">
    <property type="entry name" value="WD40/YVTN_repeat-like_dom_sf"/>
</dbReference>
<dbReference type="EMBL" id="BARU01019918">
    <property type="protein sequence ID" value="GAH58409.1"/>
    <property type="molecule type" value="Genomic_DNA"/>
</dbReference>
<reference evidence="1" key="1">
    <citation type="journal article" date="2014" name="Front. Microbiol.">
        <title>High frequency of phylogenetically diverse reductive dehalogenase-homologous genes in deep subseafloor sedimentary metagenomes.</title>
        <authorList>
            <person name="Kawai M."/>
            <person name="Futagami T."/>
            <person name="Toyoda A."/>
            <person name="Takaki Y."/>
            <person name="Nishi S."/>
            <person name="Hori S."/>
            <person name="Arai W."/>
            <person name="Tsubouchi T."/>
            <person name="Morono Y."/>
            <person name="Uchiyama I."/>
            <person name="Ito T."/>
            <person name="Fujiyama A."/>
            <person name="Inagaki F."/>
            <person name="Takami H."/>
        </authorList>
    </citation>
    <scope>NUCLEOTIDE SEQUENCE</scope>
    <source>
        <strain evidence="1">Expedition CK06-06</strain>
    </source>
</reference>
<organism evidence="1">
    <name type="scientific">marine sediment metagenome</name>
    <dbReference type="NCBI Taxonomy" id="412755"/>
    <lineage>
        <taxon>unclassified sequences</taxon>
        <taxon>metagenomes</taxon>
        <taxon>ecological metagenomes</taxon>
    </lineage>
</organism>
<feature type="non-terminal residue" evidence="1">
    <location>
        <position position="288"/>
    </location>
</feature>
<name>X1HX60_9ZZZZ</name>
<evidence type="ECO:0000313" key="1">
    <source>
        <dbReference type="EMBL" id="GAH58409.1"/>
    </source>
</evidence>
<accession>X1HX60</accession>
<dbReference type="Gene3D" id="2.130.10.10">
    <property type="entry name" value="YVTN repeat-like/Quinoprotein amine dehydrogenase"/>
    <property type="match status" value="1"/>
</dbReference>